<keyword evidence="3" id="KW-1185">Reference proteome</keyword>
<feature type="transmembrane region" description="Helical" evidence="1">
    <location>
        <begin position="69"/>
        <end position="87"/>
    </location>
</feature>
<evidence type="ECO:0000256" key="1">
    <source>
        <dbReference type="SAM" id="Phobius"/>
    </source>
</evidence>
<proteinExistence type="predicted"/>
<name>A0A1M7Y035_9FIRM</name>
<keyword evidence="1" id="KW-0812">Transmembrane</keyword>
<organism evidence="2 3">
    <name type="scientific">Anaerocolumna xylanovorans DSM 12503</name>
    <dbReference type="NCBI Taxonomy" id="1121345"/>
    <lineage>
        <taxon>Bacteria</taxon>
        <taxon>Bacillati</taxon>
        <taxon>Bacillota</taxon>
        <taxon>Clostridia</taxon>
        <taxon>Lachnospirales</taxon>
        <taxon>Lachnospiraceae</taxon>
        <taxon>Anaerocolumna</taxon>
    </lineage>
</organism>
<dbReference type="STRING" id="1121345.SAMN02745217_00737"/>
<accession>A0A1M7Y035</accession>
<sequence>MRKYNPMLLVMIGISLALLLTAAAMIISYNTTANSFSGKQSAYSAMDRKTESVMPANEDINTEAGRSPVVILSVITIILILSGTLYVEQKGQESK</sequence>
<dbReference type="Proteomes" id="UP000184612">
    <property type="component" value="Unassembled WGS sequence"/>
</dbReference>
<gene>
    <name evidence="2" type="ORF">SAMN02745217_00737</name>
</gene>
<dbReference type="AlphaFoldDB" id="A0A1M7Y035"/>
<protein>
    <submittedName>
        <fullName evidence="2">Uncharacterized protein</fullName>
    </submittedName>
</protein>
<reference evidence="2 3" key="1">
    <citation type="submission" date="2016-12" db="EMBL/GenBank/DDBJ databases">
        <authorList>
            <person name="Song W.-J."/>
            <person name="Kurnit D.M."/>
        </authorList>
    </citation>
    <scope>NUCLEOTIDE SEQUENCE [LARGE SCALE GENOMIC DNA]</scope>
    <source>
        <strain evidence="2 3">DSM 12503</strain>
    </source>
</reference>
<keyword evidence="1" id="KW-0472">Membrane</keyword>
<evidence type="ECO:0000313" key="2">
    <source>
        <dbReference type="EMBL" id="SHO44832.1"/>
    </source>
</evidence>
<dbReference type="EMBL" id="FRFD01000003">
    <property type="protein sequence ID" value="SHO44832.1"/>
    <property type="molecule type" value="Genomic_DNA"/>
</dbReference>
<dbReference type="OrthoDB" id="9900843at2"/>
<evidence type="ECO:0000313" key="3">
    <source>
        <dbReference type="Proteomes" id="UP000184612"/>
    </source>
</evidence>
<keyword evidence="1" id="KW-1133">Transmembrane helix</keyword>